<feature type="transmembrane region" description="Helical" evidence="7">
    <location>
        <begin position="278"/>
        <end position="300"/>
    </location>
</feature>
<dbReference type="EMBL" id="VFPQ01000001">
    <property type="protein sequence ID" value="TQM73561.1"/>
    <property type="molecule type" value="Genomic_DNA"/>
</dbReference>
<feature type="transmembrane region" description="Helical" evidence="7">
    <location>
        <begin position="359"/>
        <end position="379"/>
    </location>
</feature>
<feature type="transmembrane region" description="Helical" evidence="7">
    <location>
        <begin position="7"/>
        <end position="27"/>
    </location>
</feature>
<dbReference type="GO" id="GO:0022857">
    <property type="term" value="F:transmembrane transporter activity"/>
    <property type="evidence" value="ECO:0007669"/>
    <property type="project" value="InterPro"/>
</dbReference>
<dbReference type="InterPro" id="IPR036259">
    <property type="entry name" value="MFS_trans_sf"/>
</dbReference>
<evidence type="ECO:0000313" key="10">
    <source>
        <dbReference type="Proteomes" id="UP000319213"/>
    </source>
</evidence>
<keyword evidence="3" id="KW-0813">Transport</keyword>
<evidence type="ECO:0000256" key="2">
    <source>
        <dbReference type="ARBA" id="ARBA00007520"/>
    </source>
</evidence>
<dbReference type="InterPro" id="IPR001958">
    <property type="entry name" value="Tet-R_TetA/multi-R_MdtG-like"/>
</dbReference>
<dbReference type="InterPro" id="IPR005829">
    <property type="entry name" value="Sugar_transporter_CS"/>
</dbReference>
<feature type="transmembrane region" description="Helical" evidence="7">
    <location>
        <begin position="39"/>
        <end position="59"/>
    </location>
</feature>
<dbReference type="PANTHER" id="PTHR23506:SF23">
    <property type="entry name" value="GH10249P"/>
    <property type="match status" value="1"/>
</dbReference>
<keyword evidence="5 7" id="KW-1133">Transmembrane helix</keyword>
<feature type="transmembrane region" description="Helical" evidence="7">
    <location>
        <begin position="96"/>
        <end position="116"/>
    </location>
</feature>
<dbReference type="InterPro" id="IPR011701">
    <property type="entry name" value="MFS"/>
</dbReference>
<comment type="caution">
    <text evidence="9">The sequence shown here is derived from an EMBL/GenBank/DDBJ whole genome shotgun (WGS) entry which is preliminary data.</text>
</comment>
<dbReference type="SUPFAM" id="SSF103473">
    <property type="entry name" value="MFS general substrate transporter"/>
    <property type="match status" value="1"/>
</dbReference>
<protein>
    <submittedName>
        <fullName evidence="9">DHA1 family tetracycline resistance protein-like MFS transporter</fullName>
    </submittedName>
</protein>
<keyword evidence="6 7" id="KW-0472">Membrane</keyword>
<keyword evidence="4 7" id="KW-0812">Transmembrane</keyword>
<accession>A0A543ISK9</accession>
<feature type="transmembrane region" description="Helical" evidence="7">
    <location>
        <begin position="247"/>
        <end position="266"/>
    </location>
</feature>
<dbReference type="PANTHER" id="PTHR23506">
    <property type="entry name" value="GH10249P"/>
    <property type="match status" value="1"/>
</dbReference>
<evidence type="ECO:0000256" key="5">
    <source>
        <dbReference type="ARBA" id="ARBA00022989"/>
    </source>
</evidence>
<dbReference type="PRINTS" id="PR01035">
    <property type="entry name" value="TCRTETA"/>
</dbReference>
<feature type="domain" description="Major facilitator superfamily (MFS) profile" evidence="8">
    <location>
        <begin position="5"/>
        <end position="386"/>
    </location>
</feature>
<evidence type="ECO:0000256" key="1">
    <source>
        <dbReference type="ARBA" id="ARBA00004651"/>
    </source>
</evidence>
<comment type="subcellular location">
    <subcellularLocation>
        <location evidence="1">Cell membrane</location>
        <topology evidence="1">Multi-pass membrane protein</topology>
    </subcellularLocation>
</comment>
<dbReference type="Pfam" id="PF07690">
    <property type="entry name" value="MFS_1"/>
    <property type="match status" value="1"/>
</dbReference>
<evidence type="ECO:0000259" key="8">
    <source>
        <dbReference type="PROSITE" id="PS50850"/>
    </source>
</evidence>
<dbReference type="PROSITE" id="PS50850">
    <property type="entry name" value="MFS"/>
    <property type="match status" value="1"/>
</dbReference>
<dbReference type="InterPro" id="IPR020846">
    <property type="entry name" value="MFS_dom"/>
</dbReference>
<comment type="similarity">
    <text evidence="2">Belongs to the major facilitator superfamily. TCR/Tet family.</text>
</comment>
<evidence type="ECO:0000256" key="6">
    <source>
        <dbReference type="ARBA" id="ARBA00023136"/>
    </source>
</evidence>
<dbReference type="OrthoDB" id="9764259at2"/>
<evidence type="ECO:0000256" key="3">
    <source>
        <dbReference type="ARBA" id="ARBA00022448"/>
    </source>
</evidence>
<name>A0A543ISK9_9ACTN</name>
<dbReference type="Gene3D" id="1.20.1250.20">
    <property type="entry name" value="MFS general substrate transporter like domains"/>
    <property type="match status" value="1"/>
</dbReference>
<sequence length="403" mass="40352">MRRRALPVIYLAVFVDMLGFGIILPLLPFHAEQLGGSGLWVGGVLTAYAAAQFVAGPVLGLLSDRFGRRPVLLAALLGSAVSLALTGLANSLLTLFAARLVAGLCGGAIPVGQAYVVDLTEPRERTKALGMVGASIGMGFVFGPAIGAALSGLGFAGVSFVAGGIALANFLAGLLLLPRQTPARTAEQDGGRAPRNASPAVLVTALRVSSMRPVLIAIFAGTFAFTGMEATYALLGERLYDLGPAGLGIVFTGVGLVMAAVQGGLVGKLSARYGDRRVAVGGTLLMAVGLLALPLGVTWLNYVGLAVLAAGQGLMTTATSALIAEAAGAALGGAFGVGQSSSAAARAISPVAAGAAFDVHLALPYYLGTVLCVAAALLLRRRPAAPAPAPSPAEAVKDDQAVS</sequence>
<dbReference type="GO" id="GO:0005886">
    <property type="term" value="C:plasma membrane"/>
    <property type="evidence" value="ECO:0007669"/>
    <property type="project" value="UniProtKB-SubCell"/>
</dbReference>
<keyword evidence="10" id="KW-1185">Reference proteome</keyword>
<evidence type="ECO:0000256" key="4">
    <source>
        <dbReference type="ARBA" id="ARBA00022692"/>
    </source>
</evidence>
<dbReference type="Proteomes" id="UP000319213">
    <property type="component" value="Unassembled WGS sequence"/>
</dbReference>
<reference evidence="9 10" key="1">
    <citation type="submission" date="2019-06" db="EMBL/GenBank/DDBJ databases">
        <title>Sequencing the genomes of 1000 actinobacteria strains.</title>
        <authorList>
            <person name="Klenk H.-P."/>
        </authorList>
    </citation>
    <scope>NUCLEOTIDE SEQUENCE [LARGE SCALE GENOMIC DNA]</scope>
    <source>
        <strain evidence="9 10">DSM 43186</strain>
    </source>
</reference>
<dbReference type="AlphaFoldDB" id="A0A543ISK9"/>
<evidence type="ECO:0000256" key="7">
    <source>
        <dbReference type="SAM" id="Phobius"/>
    </source>
</evidence>
<feature type="transmembrane region" description="Helical" evidence="7">
    <location>
        <begin position="156"/>
        <end position="177"/>
    </location>
</feature>
<dbReference type="InterPro" id="IPR050930">
    <property type="entry name" value="MFS_Vesicular_Transporter"/>
</dbReference>
<feature type="transmembrane region" description="Helical" evidence="7">
    <location>
        <begin position="128"/>
        <end position="150"/>
    </location>
</feature>
<feature type="transmembrane region" description="Helical" evidence="7">
    <location>
        <begin position="214"/>
        <end position="235"/>
    </location>
</feature>
<dbReference type="PROSITE" id="PS00216">
    <property type="entry name" value="SUGAR_TRANSPORT_1"/>
    <property type="match status" value="1"/>
</dbReference>
<evidence type="ECO:0000313" key="9">
    <source>
        <dbReference type="EMBL" id="TQM73561.1"/>
    </source>
</evidence>
<gene>
    <name evidence="9" type="ORF">FHX40_0209</name>
</gene>
<proteinExistence type="inferred from homology"/>
<organism evidence="9 10">
    <name type="scientific">Thermopolyspora flexuosa</name>
    <dbReference type="NCBI Taxonomy" id="103836"/>
    <lineage>
        <taxon>Bacteria</taxon>
        <taxon>Bacillati</taxon>
        <taxon>Actinomycetota</taxon>
        <taxon>Actinomycetes</taxon>
        <taxon>Streptosporangiales</taxon>
        <taxon>Streptosporangiaceae</taxon>
        <taxon>Thermopolyspora</taxon>
    </lineage>
</organism>
<feature type="transmembrane region" description="Helical" evidence="7">
    <location>
        <begin position="71"/>
        <end position="90"/>
    </location>
</feature>